<evidence type="ECO:0000256" key="1">
    <source>
        <dbReference type="ARBA" id="ARBA00022679"/>
    </source>
</evidence>
<dbReference type="PROSITE" id="PS51094">
    <property type="entry name" value="PTS_EIIA_TYPE_2"/>
    <property type="match status" value="1"/>
</dbReference>
<dbReference type="EMBL" id="JAGGLM010000003">
    <property type="protein sequence ID" value="MBP2032175.1"/>
    <property type="molecule type" value="Genomic_DNA"/>
</dbReference>
<keyword evidence="1" id="KW-0808">Transferase</keyword>
<feature type="domain" description="PTS EIIA type-2" evidence="5">
    <location>
        <begin position="549"/>
        <end position="686"/>
    </location>
</feature>
<dbReference type="PANTHER" id="PTHR30185">
    <property type="entry name" value="CRYPTIC BETA-GLUCOSIDE BGL OPERON ANTITERMINATOR"/>
    <property type="match status" value="1"/>
</dbReference>
<dbReference type="Gene3D" id="3.40.930.10">
    <property type="entry name" value="Mannitol-specific EII, Chain A"/>
    <property type="match status" value="1"/>
</dbReference>
<feature type="domain" description="PRD" evidence="7">
    <location>
        <begin position="210"/>
        <end position="316"/>
    </location>
</feature>
<dbReference type="CDD" id="cd00211">
    <property type="entry name" value="PTS_IIA_fru"/>
    <property type="match status" value="1"/>
</dbReference>
<comment type="caution">
    <text evidence="8">The sequence shown here is derived from an EMBL/GenBank/DDBJ whole genome shotgun (WGS) entry which is preliminary data.</text>
</comment>
<dbReference type="InterPro" id="IPR050661">
    <property type="entry name" value="BglG_antiterminators"/>
</dbReference>
<feature type="domain" description="PTS EIIA type-4" evidence="6">
    <location>
        <begin position="318"/>
        <end position="442"/>
    </location>
</feature>
<dbReference type="Gene3D" id="1.10.1790.10">
    <property type="entry name" value="PRD domain"/>
    <property type="match status" value="1"/>
</dbReference>
<dbReference type="InterPro" id="IPR016152">
    <property type="entry name" value="PTrfase/Anion_transptr"/>
</dbReference>
<dbReference type="SUPFAM" id="SSF63520">
    <property type="entry name" value="PTS-regulatory domain, PRD"/>
    <property type="match status" value="1"/>
</dbReference>
<name>A0ABS4KQ58_9CLOT</name>
<keyword evidence="4" id="KW-0804">Transcription</keyword>
<dbReference type="Proteomes" id="UP001519307">
    <property type="component" value="Unassembled WGS sequence"/>
</dbReference>
<dbReference type="InterPro" id="IPR036662">
    <property type="entry name" value="PTS_EIIA_man-typ_sf"/>
</dbReference>
<protein>
    <submittedName>
        <fullName evidence="8">Transcriptional regulatory protein LevR</fullName>
    </submittedName>
</protein>
<evidence type="ECO:0000313" key="8">
    <source>
        <dbReference type="EMBL" id="MBP2032175.1"/>
    </source>
</evidence>
<dbReference type="InterPro" id="IPR004701">
    <property type="entry name" value="PTS_EIIA_man-typ"/>
</dbReference>
<dbReference type="PANTHER" id="PTHR30185:SF18">
    <property type="entry name" value="TRANSCRIPTIONAL REGULATOR MTLR"/>
    <property type="match status" value="1"/>
</dbReference>
<evidence type="ECO:0000259" key="6">
    <source>
        <dbReference type="PROSITE" id="PS51096"/>
    </source>
</evidence>
<dbReference type="Pfam" id="PF00874">
    <property type="entry name" value="PRD"/>
    <property type="match status" value="1"/>
</dbReference>
<dbReference type="InterPro" id="IPR011608">
    <property type="entry name" value="PRD"/>
</dbReference>
<dbReference type="Gene3D" id="3.40.50.510">
    <property type="entry name" value="Phosphotransferase system, mannose-type IIA component"/>
    <property type="match status" value="1"/>
</dbReference>
<dbReference type="SUPFAM" id="SSF53062">
    <property type="entry name" value="PTS system fructose IIA component-like"/>
    <property type="match status" value="1"/>
</dbReference>
<keyword evidence="2" id="KW-0677">Repeat</keyword>
<dbReference type="RefSeq" id="WP_209701105.1">
    <property type="nucleotide sequence ID" value="NZ_JAGGLM010000003.1"/>
</dbReference>
<sequence>MLLTSFRRRIPMLISIPPLKERSVREKAKLIYNFFQTESNRTNSKIFVNEKIIKSFALKNYQGNIGQIKSEIQVTCANAYIDKINAEKDEIDIGLNEILYNNFFSEDVSINNHDMSELNMIIKDKLFIPKGDADNNTIVDNSIDEETKYSLPEDIYEKIEKKYHELKKLNLSSDEMEKILWTFIIKNFNNIDFDLNNSKGISCLDNLKYIVKDTIISILKEFVTNLKSKYHEQNISENIIVYLAIHINEAIKRIRFKIDIINPNIMYIKNNMKEEYSLACSLSSKIENEEKIQIPEDEIGFIAMYIRKLLETKIKKDKIGIVIMCHGRVATEMVKVVNELMNINFPIAIDMPLDVNPSKIFEKTIEISKILNTGKGILFLVDMGSLVNIGDIINKRTGIKTRTIDRIDLLTAFEAVRKVYVEEKDLDDIYYELINSKYKFQMVSVSHSKKPPAIISMCLTGHGTAESIRDTLMHNYKNVKIFTLGLIDENLKKRIECLKLEYNIVAIVGTINPGIEGIKFIPFENNFVNNKKIFLDYIMKQNRYNGLKSIIKEKFVLLDSDLNTKQEILETMCAIVFNEGYVKKEYLNSVVEREKMNTTYFKGDIAIPHGLSAYVNNSCIVFLRLKKPIEWDNGGRKVVLVCMLVISDNDLNTVTELFKILKNNEILDSLKNAGTSTEFINIINQSS</sequence>
<dbReference type="SUPFAM" id="SSF55804">
    <property type="entry name" value="Phoshotransferase/anion transport protein"/>
    <property type="match status" value="1"/>
</dbReference>
<dbReference type="Pfam" id="PF00359">
    <property type="entry name" value="PTS_EIIA_2"/>
    <property type="match status" value="1"/>
</dbReference>
<evidence type="ECO:0000259" key="7">
    <source>
        <dbReference type="PROSITE" id="PS51372"/>
    </source>
</evidence>
<accession>A0ABS4KQ58</accession>
<reference evidence="8 9" key="1">
    <citation type="submission" date="2021-03" db="EMBL/GenBank/DDBJ databases">
        <title>Genomic Encyclopedia of Type Strains, Phase IV (KMG-IV): sequencing the most valuable type-strain genomes for metagenomic binning, comparative biology and taxonomic classification.</title>
        <authorList>
            <person name="Goeker M."/>
        </authorList>
    </citation>
    <scope>NUCLEOTIDE SEQUENCE [LARGE SCALE GENOMIC DNA]</scope>
    <source>
        <strain evidence="8 9">DSM 28783</strain>
    </source>
</reference>
<dbReference type="InterPro" id="IPR002178">
    <property type="entry name" value="PTS_EIIA_type-2_dom"/>
</dbReference>
<dbReference type="Pfam" id="PF03610">
    <property type="entry name" value="EIIA-man"/>
    <property type="match status" value="1"/>
</dbReference>
<evidence type="ECO:0000256" key="4">
    <source>
        <dbReference type="ARBA" id="ARBA00023163"/>
    </source>
</evidence>
<organism evidence="8 9">
    <name type="scientific">Clostridium algifaecis</name>
    <dbReference type="NCBI Taxonomy" id="1472040"/>
    <lineage>
        <taxon>Bacteria</taxon>
        <taxon>Bacillati</taxon>
        <taxon>Bacillota</taxon>
        <taxon>Clostridia</taxon>
        <taxon>Eubacteriales</taxon>
        <taxon>Clostridiaceae</taxon>
        <taxon>Clostridium</taxon>
    </lineage>
</organism>
<keyword evidence="3" id="KW-0805">Transcription regulation</keyword>
<dbReference type="InterPro" id="IPR036634">
    <property type="entry name" value="PRD_sf"/>
</dbReference>
<dbReference type="PROSITE" id="PS51372">
    <property type="entry name" value="PRD_2"/>
    <property type="match status" value="1"/>
</dbReference>
<dbReference type="PROSITE" id="PS51096">
    <property type="entry name" value="PTS_EIIA_TYPE_4"/>
    <property type="match status" value="1"/>
</dbReference>
<evidence type="ECO:0000256" key="3">
    <source>
        <dbReference type="ARBA" id="ARBA00023015"/>
    </source>
</evidence>
<keyword evidence="9" id="KW-1185">Reference proteome</keyword>
<proteinExistence type="predicted"/>
<evidence type="ECO:0000259" key="5">
    <source>
        <dbReference type="PROSITE" id="PS51094"/>
    </source>
</evidence>
<evidence type="ECO:0000313" key="9">
    <source>
        <dbReference type="Proteomes" id="UP001519307"/>
    </source>
</evidence>
<evidence type="ECO:0000256" key="2">
    <source>
        <dbReference type="ARBA" id="ARBA00022737"/>
    </source>
</evidence>
<gene>
    <name evidence="8" type="ORF">J2Z42_000840</name>
</gene>